<proteinExistence type="predicted"/>
<evidence type="ECO:0000256" key="2">
    <source>
        <dbReference type="SAM" id="SignalP"/>
    </source>
</evidence>
<keyword evidence="1" id="KW-1133">Transmembrane helix</keyword>
<reference evidence="3" key="1">
    <citation type="submission" date="2015-07" db="EMBL/GenBank/DDBJ databases">
        <title>Adaptation to a free-living lifestyle via gene acquisitions in the diplomonad Trepomonas sp. PC1.</title>
        <authorList>
            <person name="Xu F."/>
            <person name="Jerlstrom-Hultqvist J."/>
            <person name="Kolisko M."/>
            <person name="Simpson A.G.B."/>
            <person name="Roger A.J."/>
            <person name="Svard S.G."/>
            <person name="Andersson J.O."/>
        </authorList>
    </citation>
    <scope>NUCLEOTIDE SEQUENCE</scope>
    <source>
        <strain evidence="3">PC1</strain>
    </source>
</reference>
<organism evidence="3">
    <name type="scientific">Trepomonas sp. PC1</name>
    <dbReference type="NCBI Taxonomy" id="1076344"/>
    <lineage>
        <taxon>Eukaryota</taxon>
        <taxon>Metamonada</taxon>
        <taxon>Diplomonadida</taxon>
        <taxon>Hexamitidae</taxon>
        <taxon>Hexamitinae</taxon>
        <taxon>Trepomonas</taxon>
    </lineage>
</organism>
<feature type="signal peptide" evidence="2">
    <location>
        <begin position="1"/>
        <end position="16"/>
    </location>
</feature>
<gene>
    <name evidence="3" type="ORF">TPC1_12494</name>
</gene>
<keyword evidence="1" id="KW-0472">Membrane</keyword>
<evidence type="ECO:0000313" key="3">
    <source>
        <dbReference type="EMBL" id="JAP94748.1"/>
    </source>
</evidence>
<dbReference type="GO" id="GO:0016853">
    <property type="term" value="F:isomerase activity"/>
    <property type="evidence" value="ECO:0007669"/>
    <property type="project" value="UniProtKB-KW"/>
</dbReference>
<keyword evidence="1" id="KW-0812">Transmembrane</keyword>
<sequence length="375" mass="44555">FFVYFSLPMFLLLSLQIEDNTIVVLGGKNCSNCEEFFQNISNNLMEMENHKVDYEAQYQQVIAIPKVQYVDCDEQQEFCSKLSPSKYPSIYYLHDFFYHFSLNYQEDVFQKWVVGMQRPVIFLTKDELELENFRDQLKFSTYYLLKSPEIDDFERVFSEFKGKILVGWQQSEKFSLKAVRDENEIRFPRHFESDKLIIEKDIRAFVLKTKNHEIQLLNKKAFDELHLERPMAIIELVPEKHHHLLQHVRKLISKKLCNFNLFYQDVSDKRSVEFTAQFGVSAETAPNLIIVDFQAQRHEVFQLEHAHQVHEYMKAVQDKWFEHDGTVAKRVEQVINLSIKYKFALVATAALLMLLLLCRGRKTVRRNDDVQKKVE</sequence>
<keyword evidence="2" id="KW-0732">Signal</keyword>
<feature type="non-terminal residue" evidence="3">
    <location>
        <position position="1"/>
    </location>
</feature>
<feature type="chain" id="PRO_5007526579" evidence="2">
    <location>
        <begin position="17"/>
        <end position="375"/>
    </location>
</feature>
<name>A0A146KEX7_9EUKA</name>
<dbReference type="EMBL" id="GDID01001858">
    <property type="protein sequence ID" value="JAP94748.1"/>
    <property type="molecule type" value="Transcribed_RNA"/>
</dbReference>
<accession>A0A146KEX7</accession>
<evidence type="ECO:0000256" key="1">
    <source>
        <dbReference type="SAM" id="Phobius"/>
    </source>
</evidence>
<protein>
    <submittedName>
        <fullName evidence="3">Protein disulfide isomerase</fullName>
    </submittedName>
</protein>
<feature type="transmembrane region" description="Helical" evidence="1">
    <location>
        <begin position="339"/>
        <end position="358"/>
    </location>
</feature>
<keyword evidence="3" id="KW-0413">Isomerase</keyword>
<dbReference type="AlphaFoldDB" id="A0A146KEX7"/>